<sequence length="319" mass="35070">MKIHQLRTLVAISDTGSIRNAAKALELSPAAVTKAMRELEAQVGVALIVREASGISLTEAGRALLAHARLMIQQLRRAQDEMDRFSGAGRERLTVALPTWVAIALLGGIMKRFEQVMPDTRIVFYESLLSVAVPKLRDGTLDLSVNRACPPSCRDEFQQVPLFLVSYAVVGRAGHPLAKCRTLSQLKGASWVLNRDFTESDAEGDGPFGEYFRRYKPRVHVAHSSSMMIGLICNTDILSIMPWPLAELLVAKEGLCVLPVTETIPEVEVNLMYRRGTPLSAAAKVFIQSLKDTILDEANATDPMSRRVFQAVECVVSQP</sequence>
<dbReference type="PANTHER" id="PTHR30419">
    <property type="entry name" value="HTH-TYPE TRANSCRIPTIONAL REGULATOR YBHD"/>
    <property type="match status" value="1"/>
</dbReference>
<dbReference type="InterPro" id="IPR036388">
    <property type="entry name" value="WH-like_DNA-bd_sf"/>
</dbReference>
<organism evidence="6 7">
    <name type="scientific">Caballeronia choica</name>
    <dbReference type="NCBI Taxonomy" id="326476"/>
    <lineage>
        <taxon>Bacteria</taxon>
        <taxon>Pseudomonadati</taxon>
        <taxon>Pseudomonadota</taxon>
        <taxon>Betaproteobacteria</taxon>
        <taxon>Burkholderiales</taxon>
        <taxon>Burkholderiaceae</taxon>
        <taxon>Caballeronia</taxon>
    </lineage>
</organism>
<dbReference type="InterPro" id="IPR050950">
    <property type="entry name" value="HTH-type_LysR_regulators"/>
</dbReference>
<dbReference type="Pfam" id="PF00126">
    <property type="entry name" value="HTH_1"/>
    <property type="match status" value="1"/>
</dbReference>
<comment type="similarity">
    <text evidence="1">Belongs to the LysR transcriptional regulatory family.</text>
</comment>
<evidence type="ECO:0000256" key="2">
    <source>
        <dbReference type="ARBA" id="ARBA00023015"/>
    </source>
</evidence>
<protein>
    <submittedName>
        <fullName evidence="6">LysR family transcriptional regulator</fullName>
    </submittedName>
</protein>
<dbReference type="Gene3D" id="3.40.190.290">
    <property type="match status" value="1"/>
</dbReference>
<dbReference type="SUPFAM" id="SSF46785">
    <property type="entry name" value="Winged helix' DNA-binding domain"/>
    <property type="match status" value="1"/>
</dbReference>
<dbReference type="Proteomes" id="UP000054770">
    <property type="component" value="Unassembled WGS sequence"/>
</dbReference>
<keyword evidence="7" id="KW-1185">Reference proteome</keyword>
<dbReference type="OrthoDB" id="8524600at2"/>
<evidence type="ECO:0000256" key="1">
    <source>
        <dbReference type="ARBA" id="ARBA00009437"/>
    </source>
</evidence>
<dbReference type="Pfam" id="PF03466">
    <property type="entry name" value="LysR_substrate"/>
    <property type="match status" value="1"/>
</dbReference>
<keyword evidence="4" id="KW-0804">Transcription</keyword>
<dbReference type="AlphaFoldDB" id="A0A158JSY6"/>
<dbReference type="PROSITE" id="PS50931">
    <property type="entry name" value="HTH_LYSR"/>
    <property type="match status" value="1"/>
</dbReference>
<dbReference type="GO" id="GO:0003700">
    <property type="term" value="F:DNA-binding transcription factor activity"/>
    <property type="evidence" value="ECO:0007669"/>
    <property type="project" value="InterPro"/>
</dbReference>
<evidence type="ECO:0000256" key="3">
    <source>
        <dbReference type="ARBA" id="ARBA00023125"/>
    </source>
</evidence>
<dbReference type="SUPFAM" id="SSF53850">
    <property type="entry name" value="Periplasmic binding protein-like II"/>
    <property type="match status" value="1"/>
</dbReference>
<proteinExistence type="inferred from homology"/>
<dbReference type="Gene3D" id="1.10.10.10">
    <property type="entry name" value="Winged helix-like DNA-binding domain superfamily/Winged helix DNA-binding domain"/>
    <property type="match status" value="1"/>
</dbReference>
<dbReference type="InterPro" id="IPR000847">
    <property type="entry name" value="LysR_HTH_N"/>
</dbReference>
<evidence type="ECO:0000313" key="7">
    <source>
        <dbReference type="Proteomes" id="UP000054770"/>
    </source>
</evidence>
<comment type="caution">
    <text evidence="6">The sequence shown here is derived from an EMBL/GenBank/DDBJ whole genome shotgun (WGS) entry which is preliminary data.</text>
</comment>
<dbReference type="InterPro" id="IPR036390">
    <property type="entry name" value="WH_DNA-bd_sf"/>
</dbReference>
<feature type="domain" description="HTH lysR-type" evidence="5">
    <location>
        <begin position="1"/>
        <end position="58"/>
    </location>
</feature>
<dbReference type="RefSeq" id="WP_087646231.1">
    <property type="nucleotide sequence ID" value="NZ_FCON02000047.1"/>
</dbReference>
<name>A0A158JSY6_9BURK</name>
<keyword evidence="2" id="KW-0805">Transcription regulation</keyword>
<dbReference type="PANTHER" id="PTHR30419:SF30">
    <property type="entry name" value="LYSR FAMILY TRANSCRIPTIONAL REGULATOR"/>
    <property type="match status" value="1"/>
</dbReference>
<evidence type="ECO:0000256" key="4">
    <source>
        <dbReference type="ARBA" id="ARBA00023163"/>
    </source>
</evidence>
<evidence type="ECO:0000313" key="6">
    <source>
        <dbReference type="EMBL" id="SAL71541.1"/>
    </source>
</evidence>
<accession>A0A158JSY6</accession>
<dbReference type="GO" id="GO:0003677">
    <property type="term" value="F:DNA binding"/>
    <property type="evidence" value="ECO:0007669"/>
    <property type="project" value="UniProtKB-KW"/>
</dbReference>
<dbReference type="InterPro" id="IPR005119">
    <property type="entry name" value="LysR_subst-bd"/>
</dbReference>
<dbReference type="GO" id="GO:0005829">
    <property type="term" value="C:cytosol"/>
    <property type="evidence" value="ECO:0007669"/>
    <property type="project" value="TreeGrafter"/>
</dbReference>
<reference evidence="6" key="1">
    <citation type="submission" date="2016-01" db="EMBL/GenBank/DDBJ databases">
        <authorList>
            <person name="Peeters C."/>
        </authorList>
    </citation>
    <scope>NUCLEOTIDE SEQUENCE [LARGE SCALE GENOMIC DNA]</scope>
    <source>
        <strain evidence="6">LMG 22940</strain>
    </source>
</reference>
<dbReference type="EMBL" id="FCON02000047">
    <property type="protein sequence ID" value="SAL71541.1"/>
    <property type="molecule type" value="Genomic_DNA"/>
</dbReference>
<keyword evidence="3" id="KW-0238">DNA-binding</keyword>
<gene>
    <name evidence="6" type="ORF">AWB68_04148</name>
</gene>
<evidence type="ECO:0000259" key="5">
    <source>
        <dbReference type="PROSITE" id="PS50931"/>
    </source>
</evidence>